<dbReference type="EMBL" id="UINC01166589">
    <property type="protein sequence ID" value="SVD68629.1"/>
    <property type="molecule type" value="Genomic_DNA"/>
</dbReference>
<sequence>GIFGLMDQGSNNGRGVIPSPPDAWTRIFAGWETAEIVNPSNLVSLPFRSENSLIKIPITDSEYFLIENRRNTVYKNVSIDSLRYAIWEETERYPPFIEILTDSVSTDKDENGVITSVPNYDLGLPSSGLLIWHIDEDIINDGINDYSINSDRILKGVDLEEADGAQDIGYPNMHLFTDPSSGYFGDMWFDGNPEYETLNNGLEFPEFGPYTYPNTKSNDGASTFLSIENISAPNDTMTFFVTTTDEIMADGFPDFSLHLGLIYDFDEDGVQ</sequence>
<feature type="non-terminal residue" evidence="1">
    <location>
        <position position="1"/>
    </location>
</feature>
<accession>A0A382XCP7</accession>
<name>A0A382XCP7_9ZZZZ</name>
<organism evidence="1">
    <name type="scientific">marine metagenome</name>
    <dbReference type="NCBI Taxonomy" id="408172"/>
    <lineage>
        <taxon>unclassified sequences</taxon>
        <taxon>metagenomes</taxon>
        <taxon>ecological metagenomes</taxon>
    </lineage>
</organism>
<gene>
    <name evidence="1" type="ORF">METZ01_LOCUS421483</name>
</gene>
<proteinExistence type="predicted"/>
<dbReference type="PANTHER" id="PTHR41775:SF1">
    <property type="entry name" value="PEPTIDASE M6-LIKE DOMAIN-CONTAINING PROTEIN"/>
    <property type="match status" value="1"/>
</dbReference>
<reference evidence="1" key="1">
    <citation type="submission" date="2018-05" db="EMBL/GenBank/DDBJ databases">
        <authorList>
            <person name="Lanie J.A."/>
            <person name="Ng W.-L."/>
            <person name="Kazmierczak K.M."/>
            <person name="Andrzejewski T.M."/>
            <person name="Davidsen T.M."/>
            <person name="Wayne K.J."/>
            <person name="Tettelin H."/>
            <person name="Glass J.I."/>
            <person name="Rusch D."/>
            <person name="Podicherti R."/>
            <person name="Tsui H.-C.T."/>
            <person name="Winkler M.E."/>
        </authorList>
    </citation>
    <scope>NUCLEOTIDE SEQUENCE</scope>
</reference>
<dbReference type="PANTHER" id="PTHR41775">
    <property type="entry name" value="SECRETED PROTEIN-RELATED"/>
    <property type="match status" value="1"/>
</dbReference>
<protein>
    <submittedName>
        <fullName evidence="1">Uncharacterized protein</fullName>
    </submittedName>
</protein>
<dbReference type="AlphaFoldDB" id="A0A382XCP7"/>
<feature type="non-terminal residue" evidence="1">
    <location>
        <position position="271"/>
    </location>
</feature>
<evidence type="ECO:0000313" key="1">
    <source>
        <dbReference type="EMBL" id="SVD68629.1"/>
    </source>
</evidence>